<gene>
    <name evidence="1" type="ORF">Taro_038685</name>
</gene>
<reference evidence="1" key="1">
    <citation type="submission" date="2017-07" db="EMBL/GenBank/DDBJ databases">
        <title>Taro Niue Genome Assembly and Annotation.</title>
        <authorList>
            <person name="Atibalentja N."/>
            <person name="Keating K."/>
            <person name="Fields C.J."/>
        </authorList>
    </citation>
    <scope>NUCLEOTIDE SEQUENCE</scope>
    <source>
        <strain evidence="1">Niue_2</strain>
        <tissue evidence="1">Leaf</tissue>
    </source>
</reference>
<proteinExistence type="predicted"/>
<evidence type="ECO:0000313" key="2">
    <source>
        <dbReference type="Proteomes" id="UP000652761"/>
    </source>
</evidence>
<comment type="caution">
    <text evidence="1">The sequence shown here is derived from an EMBL/GenBank/DDBJ whole genome shotgun (WGS) entry which is preliminary data.</text>
</comment>
<sequence>MLKCDAIGKDVMDGKPMPADSDEKKNAPYGKGAILVLEVDFLVVKVKSAYNAIFCRSLFGKLGGIPSTYHQKLKFSMPNGISEVVGNQTEARRCYVNSIKAKELVISEYEFVPIESSERDSSGLRGLKGVHPVIELIKASSKQLGHLRQLICHEHLNIRSSNLWNGHIQIIFSISLSIHWLSMEVFITALIFSRLFFFISLLDVVKHELREINLLTVEKEEEEGLVNLGHKFPTTILWSNKGGEDVMDNAVKCLESFCVLRVLLIIELYLSVVASDRALVFKLDLVACLSEHILVFISLRVEGRPGDSRVFVSLRVEGRPGGSRVF</sequence>
<accession>A0A843WJZ9</accession>
<organism evidence="1 2">
    <name type="scientific">Colocasia esculenta</name>
    <name type="common">Wild taro</name>
    <name type="synonym">Arum esculentum</name>
    <dbReference type="NCBI Taxonomy" id="4460"/>
    <lineage>
        <taxon>Eukaryota</taxon>
        <taxon>Viridiplantae</taxon>
        <taxon>Streptophyta</taxon>
        <taxon>Embryophyta</taxon>
        <taxon>Tracheophyta</taxon>
        <taxon>Spermatophyta</taxon>
        <taxon>Magnoliopsida</taxon>
        <taxon>Liliopsida</taxon>
        <taxon>Araceae</taxon>
        <taxon>Aroideae</taxon>
        <taxon>Colocasieae</taxon>
        <taxon>Colocasia</taxon>
    </lineage>
</organism>
<dbReference type="AlphaFoldDB" id="A0A843WJZ9"/>
<protein>
    <submittedName>
        <fullName evidence="1">Uncharacterized protein</fullName>
    </submittedName>
</protein>
<dbReference type="Proteomes" id="UP000652761">
    <property type="component" value="Unassembled WGS sequence"/>
</dbReference>
<dbReference type="OrthoDB" id="1937476at2759"/>
<evidence type="ECO:0000313" key="1">
    <source>
        <dbReference type="EMBL" id="MQM05871.1"/>
    </source>
</evidence>
<dbReference type="EMBL" id="NMUH01003493">
    <property type="protein sequence ID" value="MQM05871.1"/>
    <property type="molecule type" value="Genomic_DNA"/>
</dbReference>
<name>A0A843WJZ9_COLES</name>
<keyword evidence="2" id="KW-1185">Reference proteome</keyword>